<keyword evidence="3" id="KW-1185">Reference proteome</keyword>
<name>A0ABV9Z3E6_9HYPH</name>
<dbReference type="Pfam" id="PF01370">
    <property type="entry name" value="Epimerase"/>
    <property type="match status" value="1"/>
</dbReference>
<evidence type="ECO:0000313" key="3">
    <source>
        <dbReference type="Proteomes" id="UP001595796"/>
    </source>
</evidence>
<evidence type="ECO:0000259" key="1">
    <source>
        <dbReference type="Pfam" id="PF01370"/>
    </source>
</evidence>
<dbReference type="SUPFAM" id="SSF51735">
    <property type="entry name" value="NAD(P)-binding Rossmann-fold domains"/>
    <property type="match status" value="1"/>
</dbReference>
<reference evidence="3" key="1">
    <citation type="journal article" date="2019" name="Int. J. Syst. Evol. Microbiol.">
        <title>The Global Catalogue of Microorganisms (GCM) 10K type strain sequencing project: providing services to taxonomists for standard genome sequencing and annotation.</title>
        <authorList>
            <consortium name="The Broad Institute Genomics Platform"/>
            <consortium name="The Broad Institute Genome Sequencing Center for Infectious Disease"/>
            <person name="Wu L."/>
            <person name="Ma J."/>
        </authorList>
    </citation>
    <scope>NUCLEOTIDE SEQUENCE [LARGE SCALE GENOMIC DNA]</scope>
    <source>
        <strain evidence="3">CGMCC 1.16444</strain>
    </source>
</reference>
<dbReference type="InterPro" id="IPR036291">
    <property type="entry name" value="NAD(P)-bd_dom_sf"/>
</dbReference>
<organism evidence="2 3">
    <name type="scientific">Flaviflagellibacter deserti</name>
    <dbReference type="NCBI Taxonomy" id="2267266"/>
    <lineage>
        <taxon>Bacteria</taxon>
        <taxon>Pseudomonadati</taxon>
        <taxon>Pseudomonadota</taxon>
        <taxon>Alphaproteobacteria</taxon>
        <taxon>Hyphomicrobiales</taxon>
        <taxon>Flaviflagellibacter</taxon>
    </lineage>
</organism>
<protein>
    <submittedName>
        <fullName evidence="2">NAD-dependent epimerase/dehydratase family protein</fullName>
    </submittedName>
</protein>
<gene>
    <name evidence="2" type="ORF">ACFPFW_14740</name>
</gene>
<accession>A0ABV9Z3E6</accession>
<dbReference type="InterPro" id="IPR050177">
    <property type="entry name" value="Lipid_A_modif_metabolic_enz"/>
</dbReference>
<proteinExistence type="predicted"/>
<dbReference type="CDD" id="cd08946">
    <property type="entry name" value="SDR_e"/>
    <property type="match status" value="1"/>
</dbReference>
<dbReference type="Gene3D" id="3.40.50.720">
    <property type="entry name" value="NAD(P)-binding Rossmann-like Domain"/>
    <property type="match status" value="1"/>
</dbReference>
<feature type="domain" description="NAD-dependent epimerase/dehydratase" evidence="1">
    <location>
        <begin position="5"/>
        <end position="201"/>
    </location>
</feature>
<evidence type="ECO:0000313" key="2">
    <source>
        <dbReference type="EMBL" id="MFC5069271.1"/>
    </source>
</evidence>
<dbReference type="RefSeq" id="WP_379771295.1">
    <property type="nucleotide sequence ID" value="NZ_JBHSJF010000006.1"/>
</dbReference>
<dbReference type="InterPro" id="IPR001509">
    <property type="entry name" value="Epimerase_deHydtase"/>
</dbReference>
<dbReference type="PANTHER" id="PTHR43245">
    <property type="entry name" value="BIFUNCTIONAL POLYMYXIN RESISTANCE PROTEIN ARNA"/>
    <property type="match status" value="1"/>
</dbReference>
<sequence length="270" mass="29692">MISTVIGGTGFIGSHLVRHLKSLGRDVFVPKKGSEEVLSRPLGQVFYCAGLTADFRWRPFETIDAHVSYLARILSVGAFDSLLYLSSTRIYAGLRSASEDEEIRVRPNAPDDLYNISKVAGEALCLAQANPRVRIARLSNVVGLDLESSNFLMAVIREAVRGRIELQSSPESSKDYIAIEDVVSLLTLIADNGEHRVYNVASGKSIRHAEILERLQQLTGCDIVQAKSAPGMDFPDISVSRLKGEFPFEAQSILDYIPLIIDASRQAARE</sequence>
<comment type="caution">
    <text evidence="2">The sequence shown here is derived from an EMBL/GenBank/DDBJ whole genome shotgun (WGS) entry which is preliminary data.</text>
</comment>
<dbReference type="EMBL" id="JBHSJF010000006">
    <property type="protein sequence ID" value="MFC5069271.1"/>
    <property type="molecule type" value="Genomic_DNA"/>
</dbReference>
<dbReference type="Proteomes" id="UP001595796">
    <property type="component" value="Unassembled WGS sequence"/>
</dbReference>